<dbReference type="PROSITE" id="PS51257">
    <property type="entry name" value="PROKAR_LIPOPROTEIN"/>
    <property type="match status" value="1"/>
</dbReference>
<evidence type="ECO:0000313" key="1">
    <source>
        <dbReference type="EMBL" id="QBF74173.1"/>
    </source>
</evidence>
<proteinExistence type="predicted"/>
<protein>
    <recommendedName>
        <fullName evidence="3">Lipoprotein</fullName>
    </recommendedName>
</protein>
<evidence type="ECO:0008006" key="3">
    <source>
        <dbReference type="Google" id="ProtNLM"/>
    </source>
</evidence>
<evidence type="ECO:0000313" key="2">
    <source>
        <dbReference type="Proteomes" id="UP000289664"/>
    </source>
</evidence>
<accession>A0A494WPW9</accession>
<name>A0A494WPW9_CLOS5</name>
<reference evidence="1 2" key="1">
    <citation type="journal article" date="2019" name="Appl. Environ. Microbiol.">
        <title>Clostridium scindens ATCC 35704: integration of nutritional requirements, the complete genome sequence, and global transcriptional responses to bile acids.</title>
        <authorList>
            <person name="Devendran S."/>
            <person name="Shrestha R."/>
            <person name="Alves J.M.P."/>
            <person name="Wolf P.G."/>
            <person name="Ly L."/>
            <person name="Hernandez A.G."/>
            <person name="Mendez-Garcia C."/>
            <person name="Inboden A."/>
            <person name="Wiley J."/>
            <person name="Paul O."/>
            <person name="Allen A."/>
            <person name="Springer E."/>
            <person name="Wright C.L."/>
            <person name="Fields C.J."/>
            <person name="Daniel S.L."/>
            <person name="Ridlon J.M."/>
        </authorList>
    </citation>
    <scope>NUCLEOTIDE SEQUENCE [LARGE SCALE GENOMIC DNA]</scope>
    <source>
        <strain evidence="1 2">ATCC 35704</strain>
    </source>
</reference>
<gene>
    <name evidence="1" type="ORF">HDCHBGLK_01569</name>
</gene>
<dbReference type="EMBL" id="CP036170">
    <property type="protein sequence ID" value="QBF74173.1"/>
    <property type="molecule type" value="Genomic_DNA"/>
</dbReference>
<dbReference type="Proteomes" id="UP000289664">
    <property type="component" value="Chromosome"/>
</dbReference>
<keyword evidence="2" id="KW-1185">Reference proteome</keyword>
<sequence length="31" mass="3245">MKKIVKRISFALAGAALGFAYYSFISCSSGG</sequence>
<organism evidence="1 2">
    <name type="scientific">Clostridium scindens (strain ATCC 35704 / DSM 5676 / VPI 13733 / 19)</name>
    <dbReference type="NCBI Taxonomy" id="411468"/>
    <lineage>
        <taxon>Bacteria</taxon>
        <taxon>Bacillati</taxon>
        <taxon>Bacillota</taxon>
        <taxon>Clostridia</taxon>
        <taxon>Lachnospirales</taxon>
        <taxon>Lachnospiraceae</taxon>
    </lineage>
</organism>
<dbReference type="KEGG" id="csci:HDCHBGLK_01569"/>
<dbReference type="AlphaFoldDB" id="A0A494WPW9"/>